<dbReference type="InterPro" id="IPR035979">
    <property type="entry name" value="RBD_domain_sf"/>
</dbReference>
<dbReference type="AlphaFoldDB" id="A0A2B4RTK0"/>
<evidence type="ECO:0000256" key="3">
    <source>
        <dbReference type="SAM" id="MobiDB-lite"/>
    </source>
</evidence>
<name>A0A2B4RTK0_STYPI</name>
<evidence type="ECO:0000256" key="2">
    <source>
        <dbReference type="PROSITE-ProRule" id="PRU00176"/>
    </source>
</evidence>
<protein>
    <submittedName>
        <fullName evidence="5">RNA-binding protein 38</fullName>
    </submittedName>
</protein>
<evidence type="ECO:0000256" key="1">
    <source>
        <dbReference type="ARBA" id="ARBA00022884"/>
    </source>
</evidence>
<comment type="caution">
    <text evidence="5">The sequence shown here is derived from an EMBL/GenBank/DDBJ whole genome shotgun (WGS) entry which is preliminary data.</text>
</comment>
<evidence type="ECO:0000313" key="5">
    <source>
        <dbReference type="EMBL" id="PFX21764.1"/>
    </source>
</evidence>
<accession>A0A2B4RTK0</accession>
<sequence length="324" mass="35642">MSLNGPNVKDEEDTKFTKLFVGGIPYHTPDETLREYFEQFDDIVEAVIIRERNSQRSKGYGFVTMATKEGAERACVNKRPIIDGRRANVDLAYLGAKPKPTKVPQRDDAASPESNGTPVSPTNSEAPTDSGADWAPEEFSLKFTNPQGCNVGYRYDTGHPSPPAPIMIHPSKVKPVRVSSMQTYNSNVPMMNNMAYYAGSIPPYSSAANAGLVDPKYMDPSTVGLVTYVPQVPVTPAPQNSQSLNMQCLPQYNHVPQQPSTTKLIPNPRYVYTMPVWYVDQGRICGGPVSLEPVSNYSQVPFNSSIDGSSAFSTCKMYPIATYY</sequence>
<dbReference type="Gene3D" id="3.30.70.330">
    <property type="match status" value="1"/>
</dbReference>
<dbReference type="SUPFAM" id="SSF54928">
    <property type="entry name" value="RNA-binding domain, RBD"/>
    <property type="match status" value="1"/>
</dbReference>
<dbReference type="Proteomes" id="UP000225706">
    <property type="component" value="Unassembled WGS sequence"/>
</dbReference>
<keyword evidence="6" id="KW-1185">Reference proteome</keyword>
<feature type="domain" description="RRM" evidence="4">
    <location>
        <begin position="17"/>
        <end position="94"/>
    </location>
</feature>
<dbReference type="STRING" id="50429.A0A2B4RTK0"/>
<organism evidence="5 6">
    <name type="scientific">Stylophora pistillata</name>
    <name type="common">Smooth cauliflower coral</name>
    <dbReference type="NCBI Taxonomy" id="50429"/>
    <lineage>
        <taxon>Eukaryota</taxon>
        <taxon>Metazoa</taxon>
        <taxon>Cnidaria</taxon>
        <taxon>Anthozoa</taxon>
        <taxon>Hexacorallia</taxon>
        <taxon>Scleractinia</taxon>
        <taxon>Astrocoeniina</taxon>
        <taxon>Pocilloporidae</taxon>
        <taxon>Stylophora</taxon>
    </lineage>
</organism>
<dbReference type="GO" id="GO:0003723">
    <property type="term" value="F:RNA binding"/>
    <property type="evidence" value="ECO:0007669"/>
    <property type="project" value="UniProtKB-UniRule"/>
</dbReference>
<dbReference type="SMART" id="SM00360">
    <property type="entry name" value="RRM"/>
    <property type="match status" value="1"/>
</dbReference>
<dbReference type="InterPro" id="IPR012677">
    <property type="entry name" value="Nucleotide-bd_a/b_plait_sf"/>
</dbReference>
<feature type="compositionally biased region" description="Polar residues" evidence="3">
    <location>
        <begin position="112"/>
        <end position="127"/>
    </location>
</feature>
<evidence type="ECO:0000259" key="4">
    <source>
        <dbReference type="PROSITE" id="PS50102"/>
    </source>
</evidence>
<proteinExistence type="predicted"/>
<dbReference type="PANTHER" id="PTHR11176">
    <property type="entry name" value="BOULE-RELATED"/>
    <property type="match status" value="1"/>
</dbReference>
<dbReference type="EMBL" id="LSMT01000263">
    <property type="protein sequence ID" value="PFX21764.1"/>
    <property type="molecule type" value="Genomic_DNA"/>
</dbReference>
<dbReference type="OrthoDB" id="4207594at2759"/>
<dbReference type="PANTHER" id="PTHR11176:SF57">
    <property type="entry name" value="PROTEIN BOULE"/>
    <property type="match status" value="1"/>
</dbReference>
<feature type="region of interest" description="Disordered" evidence="3">
    <location>
        <begin position="96"/>
        <end position="134"/>
    </location>
</feature>
<gene>
    <name evidence="5" type="primary">RBM38</name>
    <name evidence="5" type="ORF">AWC38_SpisGene13724</name>
</gene>
<evidence type="ECO:0000313" key="6">
    <source>
        <dbReference type="Proteomes" id="UP000225706"/>
    </source>
</evidence>
<dbReference type="PROSITE" id="PS50102">
    <property type="entry name" value="RRM"/>
    <property type="match status" value="1"/>
</dbReference>
<dbReference type="InterPro" id="IPR000504">
    <property type="entry name" value="RRM_dom"/>
</dbReference>
<dbReference type="CDD" id="cd12384">
    <property type="entry name" value="RRM_RBM24_RBM38_like"/>
    <property type="match status" value="1"/>
</dbReference>
<dbReference type="Pfam" id="PF00076">
    <property type="entry name" value="RRM_1"/>
    <property type="match status" value="1"/>
</dbReference>
<keyword evidence="1 2" id="KW-0694">RNA-binding</keyword>
<reference evidence="6" key="1">
    <citation type="journal article" date="2017" name="bioRxiv">
        <title>Comparative analysis of the genomes of Stylophora pistillata and Acropora digitifera provides evidence for extensive differences between species of corals.</title>
        <authorList>
            <person name="Voolstra C.R."/>
            <person name="Li Y."/>
            <person name="Liew Y.J."/>
            <person name="Baumgarten S."/>
            <person name="Zoccola D."/>
            <person name="Flot J.-F."/>
            <person name="Tambutte S."/>
            <person name="Allemand D."/>
            <person name="Aranda M."/>
        </authorList>
    </citation>
    <scope>NUCLEOTIDE SEQUENCE [LARGE SCALE GENOMIC DNA]</scope>
</reference>